<comment type="caution">
    <text evidence="12">The sequence shown here is derived from an EMBL/GenBank/DDBJ whole genome shotgun (WGS) entry which is preliminary data.</text>
</comment>
<evidence type="ECO:0000313" key="12">
    <source>
        <dbReference type="EMBL" id="MBE1530369.1"/>
    </source>
</evidence>
<evidence type="ECO:0000259" key="11">
    <source>
        <dbReference type="Pfam" id="PF02223"/>
    </source>
</evidence>
<dbReference type="InterPro" id="IPR018094">
    <property type="entry name" value="Thymidylate_kinase"/>
</dbReference>
<dbReference type="SUPFAM" id="SSF52540">
    <property type="entry name" value="P-loop containing nucleoside triphosphate hydrolases"/>
    <property type="match status" value="1"/>
</dbReference>
<comment type="similarity">
    <text evidence="1 10">Belongs to the thymidylate kinase family.</text>
</comment>
<dbReference type="HAMAP" id="MF_00165">
    <property type="entry name" value="Thymidylate_kinase"/>
    <property type="match status" value="1"/>
</dbReference>
<evidence type="ECO:0000256" key="9">
    <source>
        <dbReference type="ARBA" id="ARBA00048743"/>
    </source>
</evidence>
<evidence type="ECO:0000313" key="13">
    <source>
        <dbReference type="Proteomes" id="UP000627838"/>
    </source>
</evidence>
<evidence type="ECO:0000256" key="8">
    <source>
        <dbReference type="ARBA" id="ARBA00022840"/>
    </source>
</evidence>
<comment type="catalytic activity">
    <reaction evidence="9 10">
        <text>dTMP + ATP = dTDP + ADP</text>
        <dbReference type="Rhea" id="RHEA:13517"/>
        <dbReference type="ChEBI" id="CHEBI:30616"/>
        <dbReference type="ChEBI" id="CHEBI:58369"/>
        <dbReference type="ChEBI" id="CHEBI:63528"/>
        <dbReference type="ChEBI" id="CHEBI:456216"/>
        <dbReference type="EC" id="2.7.4.9"/>
    </reaction>
</comment>
<sequence>MIVCIEGVNGSGKTTLATALAGMWSHGHARTLDPARHTVFGDTLRTAIMAATGLTADAETLAFASARLHTAGILAADRCPPASDLVVLERWAGAVAAYGAVAGGSPFLLRALEGTLTGALPIDVTVLVDVPGDIAADRLRRLGDRNRFETQGPAYLERVRRQYLAWAALRQVPVINGQQKAASVREQVAELIQARAAVTRGVPHTNTQESA</sequence>
<keyword evidence="6 10" id="KW-0547">Nucleotide-binding</keyword>
<keyword evidence="4 10" id="KW-0808">Transferase</keyword>
<accession>A0ABR9JIT6</accession>
<dbReference type="InterPro" id="IPR039430">
    <property type="entry name" value="Thymidylate_kin-like_dom"/>
</dbReference>
<evidence type="ECO:0000256" key="6">
    <source>
        <dbReference type="ARBA" id="ARBA00022741"/>
    </source>
</evidence>
<evidence type="ECO:0000256" key="10">
    <source>
        <dbReference type="HAMAP-Rule" id="MF_00165"/>
    </source>
</evidence>
<keyword evidence="8 10" id="KW-0067">ATP-binding</keyword>
<protein>
    <recommendedName>
        <fullName evidence="3 10">Thymidylate kinase</fullName>
        <ecNumber evidence="2 10">2.7.4.9</ecNumber>
    </recommendedName>
    <alternativeName>
        <fullName evidence="10">dTMP kinase</fullName>
    </alternativeName>
</protein>
<dbReference type="EC" id="2.7.4.9" evidence="2 10"/>
<comment type="caution">
    <text evidence="10">Lacks conserved residue(s) required for the propagation of feature annotation.</text>
</comment>
<keyword evidence="7 10" id="KW-0418">Kinase</keyword>
<reference evidence="12 13" key="1">
    <citation type="submission" date="2020-10" db="EMBL/GenBank/DDBJ databases">
        <title>Sequencing the genomes of 1000 actinobacteria strains.</title>
        <authorList>
            <person name="Klenk H.-P."/>
        </authorList>
    </citation>
    <scope>NUCLEOTIDE SEQUENCE [LARGE SCALE GENOMIC DNA]</scope>
    <source>
        <strain evidence="12 13">DSM 46744</strain>
    </source>
</reference>
<proteinExistence type="inferred from homology"/>
<organism evidence="12 13">
    <name type="scientific">Actinomadura algeriensis</name>
    <dbReference type="NCBI Taxonomy" id="1679523"/>
    <lineage>
        <taxon>Bacteria</taxon>
        <taxon>Bacillati</taxon>
        <taxon>Actinomycetota</taxon>
        <taxon>Actinomycetes</taxon>
        <taxon>Streptosporangiales</taxon>
        <taxon>Thermomonosporaceae</taxon>
        <taxon>Actinomadura</taxon>
    </lineage>
</organism>
<evidence type="ECO:0000256" key="3">
    <source>
        <dbReference type="ARBA" id="ARBA00017144"/>
    </source>
</evidence>
<dbReference type="EMBL" id="JADBDZ010000001">
    <property type="protein sequence ID" value="MBE1530369.1"/>
    <property type="molecule type" value="Genomic_DNA"/>
</dbReference>
<keyword evidence="13" id="KW-1185">Reference proteome</keyword>
<dbReference type="InterPro" id="IPR027417">
    <property type="entry name" value="P-loop_NTPase"/>
</dbReference>
<dbReference type="Proteomes" id="UP000627838">
    <property type="component" value="Unassembled WGS sequence"/>
</dbReference>
<name>A0ABR9JIT6_9ACTN</name>
<gene>
    <name evidence="10" type="primary">tmk</name>
    <name evidence="12" type="ORF">H4W34_000202</name>
</gene>
<dbReference type="PANTHER" id="PTHR10344">
    <property type="entry name" value="THYMIDYLATE KINASE"/>
    <property type="match status" value="1"/>
</dbReference>
<evidence type="ECO:0000256" key="2">
    <source>
        <dbReference type="ARBA" id="ARBA00012980"/>
    </source>
</evidence>
<evidence type="ECO:0000256" key="5">
    <source>
        <dbReference type="ARBA" id="ARBA00022727"/>
    </source>
</evidence>
<feature type="domain" description="Thymidylate kinase-like" evidence="11">
    <location>
        <begin position="5"/>
        <end position="187"/>
    </location>
</feature>
<dbReference type="Pfam" id="PF02223">
    <property type="entry name" value="Thymidylate_kin"/>
    <property type="match status" value="1"/>
</dbReference>
<dbReference type="GO" id="GO:0016301">
    <property type="term" value="F:kinase activity"/>
    <property type="evidence" value="ECO:0007669"/>
    <property type="project" value="UniProtKB-KW"/>
</dbReference>
<evidence type="ECO:0000256" key="4">
    <source>
        <dbReference type="ARBA" id="ARBA00022679"/>
    </source>
</evidence>
<keyword evidence="5 10" id="KW-0545">Nucleotide biosynthesis</keyword>
<dbReference type="PANTHER" id="PTHR10344:SF4">
    <property type="entry name" value="UMP-CMP KINASE 2, MITOCHONDRIAL"/>
    <property type="match status" value="1"/>
</dbReference>
<comment type="function">
    <text evidence="10">Phosphorylation of dTMP to form dTDP in both de novo and salvage pathways of dTTP synthesis.</text>
</comment>
<dbReference type="RefSeq" id="WP_192757380.1">
    <property type="nucleotide sequence ID" value="NZ_JADBDZ010000001.1"/>
</dbReference>
<evidence type="ECO:0000256" key="7">
    <source>
        <dbReference type="ARBA" id="ARBA00022777"/>
    </source>
</evidence>
<evidence type="ECO:0000256" key="1">
    <source>
        <dbReference type="ARBA" id="ARBA00009776"/>
    </source>
</evidence>
<dbReference type="Gene3D" id="3.40.50.300">
    <property type="entry name" value="P-loop containing nucleotide triphosphate hydrolases"/>
    <property type="match status" value="1"/>
</dbReference>